<organism evidence="5 6">
    <name type="scientific">Phlebiopsis gigantea (strain 11061_1 CR5-6)</name>
    <name type="common">White-rot fungus</name>
    <name type="synonym">Peniophora gigantea</name>
    <dbReference type="NCBI Taxonomy" id="745531"/>
    <lineage>
        <taxon>Eukaryota</taxon>
        <taxon>Fungi</taxon>
        <taxon>Dikarya</taxon>
        <taxon>Basidiomycota</taxon>
        <taxon>Agaricomycotina</taxon>
        <taxon>Agaricomycetes</taxon>
        <taxon>Polyporales</taxon>
        <taxon>Phanerochaetaceae</taxon>
        <taxon>Phlebiopsis</taxon>
    </lineage>
</organism>
<name>A0A0C3SAE3_PHLG1</name>
<proteinExistence type="inferred from homology"/>
<evidence type="ECO:0000256" key="1">
    <source>
        <dbReference type="RuleBase" id="RU000383"/>
    </source>
</evidence>
<dbReference type="AlphaFoldDB" id="A0A0C3SAE3"/>
<feature type="compositionally biased region" description="Polar residues" evidence="2">
    <location>
        <begin position="302"/>
        <end position="322"/>
    </location>
</feature>
<feature type="region of interest" description="Disordered" evidence="2">
    <location>
        <begin position="293"/>
        <end position="361"/>
    </location>
</feature>
<evidence type="ECO:0000259" key="4">
    <source>
        <dbReference type="SMART" id="SM00385"/>
    </source>
</evidence>
<dbReference type="InterPro" id="IPR006671">
    <property type="entry name" value="Cyclin_N"/>
</dbReference>
<evidence type="ECO:0000256" key="3">
    <source>
        <dbReference type="SAM" id="Phobius"/>
    </source>
</evidence>
<dbReference type="InterPro" id="IPR043198">
    <property type="entry name" value="Cyclin/Ssn8"/>
</dbReference>
<dbReference type="Proteomes" id="UP000053257">
    <property type="component" value="Unassembled WGS sequence"/>
</dbReference>
<dbReference type="HOGENOM" id="CLU_022000_4_0_1"/>
<reference evidence="5 6" key="1">
    <citation type="journal article" date="2014" name="PLoS Genet.">
        <title>Analysis of the Phlebiopsis gigantea genome, transcriptome and secretome provides insight into its pioneer colonization strategies of wood.</title>
        <authorList>
            <person name="Hori C."/>
            <person name="Ishida T."/>
            <person name="Igarashi K."/>
            <person name="Samejima M."/>
            <person name="Suzuki H."/>
            <person name="Master E."/>
            <person name="Ferreira P."/>
            <person name="Ruiz-Duenas F.J."/>
            <person name="Held B."/>
            <person name="Canessa P."/>
            <person name="Larrondo L.F."/>
            <person name="Schmoll M."/>
            <person name="Druzhinina I.S."/>
            <person name="Kubicek C.P."/>
            <person name="Gaskell J.A."/>
            <person name="Kersten P."/>
            <person name="St John F."/>
            <person name="Glasner J."/>
            <person name="Sabat G."/>
            <person name="Splinter BonDurant S."/>
            <person name="Syed K."/>
            <person name="Yadav J."/>
            <person name="Mgbeahuruike A.C."/>
            <person name="Kovalchuk A."/>
            <person name="Asiegbu F.O."/>
            <person name="Lackner G."/>
            <person name="Hoffmeister D."/>
            <person name="Rencoret J."/>
            <person name="Gutierrez A."/>
            <person name="Sun H."/>
            <person name="Lindquist E."/>
            <person name="Barry K."/>
            <person name="Riley R."/>
            <person name="Grigoriev I.V."/>
            <person name="Henrissat B."/>
            <person name="Kues U."/>
            <person name="Berka R.M."/>
            <person name="Martinez A.T."/>
            <person name="Covert S.F."/>
            <person name="Blanchette R.A."/>
            <person name="Cullen D."/>
        </authorList>
    </citation>
    <scope>NUCLEOTIDE SEQUENCE [LARGE SCALE GENOMIC DNA]</scope>
    <source>
        <strain evidence="5 6">11061_1 CR5-6</strain>
    </source>
</reference>
<dbReference type="SUPFAM" id="SSF47954">
    <property type="entry name" value="Cyclin-like"/>
    <property type="match status" value="2"/>
</dbReference>
<evidence type="ECO:0000313" key="6">
    <source>
        <dbReference type="Proteomes" id="UP000053257"/>
    </source>
</evidence>
<feature type="transmembrane region" description="Helical" evidence="3">
    <location>
        <begin position="43"/>
        <end position="65"/>
    </location>
</feature>
<evidence type="ECO:0000256" key="2">
    <source>
        <dbReference type="SAM" id="MobiDB-lite"/>
    </source>
</evidence>
<dbReference type="GO" id="GO:0016538">
    <property type="term" value="F:cyclin-dependent protein serine/threonine kinase regulator activity"/>
    <property type="evidence" value="ECO:0007669"/>
    <property type="project" value="InterPro"/>
</dbReference>
<dbReference type="PANTHER" id="PTHR10026">
    <property type="entry name" value="CYCLIN"/>
    <property type="match status" value="1"/>
</dbReference>
<dbReference type="EMBL" id="KN840470">
    <property type="protein sequence ID" value="KIP09132.1"/>
    <property type="molecule type" value="Genomic_DNA"/>
</dbReference>
<dbReference type="InterPro" id="IPR013763">
    <property type="entry name" value="Cyclin-like_dom"/>
</dbReference>
<dbReference type="GO" id="GO:0006357">
    <property type="term" value="P:regulation of transcription by RNA polymerase II"/>
    <property type="evidence" value="ECO:0007669"/>
    <property type="project" value="InterPro"/>
</dbReference>
<gene>
    <name evidence="5" type="ORF">PHLGIDRAFT_103395</name>
</gene>
<keyword evidence="6" id="KW-1185">Reference proteome</keyword>
<keyword evidence="1" id="KW-0195">Cyclin</keyword>
<keyword evidence="3" id="KW-0812">Transmembrane</keyword>
<dbReference type="OrthoDB" id="25002at2759"/>
<dbReference type="SMART" id="SM00385">
    <property type="entry name" value="CYCLIN"/>
    <property type="match status" value="1"/>
</dbReference>
<dbReference type="Pfam" id="PF00134">
    <property type="entry name" value="Cyclin_N"/>
    <property type="match status" value="1"/>
</dbReference>
<accession>A0A0C3SAE3</accession>
<sequence>MQATGVSQWLFPVSAVLDCTPSRTTSSIPVEKELYDRARGVEFLYRLGVTLGLPSSALYTAATWFHRFYMRHSMEDYHRQDVAAACIFLATKTEECGRKLRDVAKVYLAKLTKKDAKDITDDNKEVEEYQNAILLTEEVLLEALCFDFIVTSPHSDLVELFDARPTPEYVEEYAWSVANDSFRTPLCVLYSSRVTAVACYILAQHYVNDPEVMTLTDRISSPAPSTSLPTPPSHKPYTESARFALEFFRFNEIELASLSDALTILLQFYASPGLGGSVDYLSALNAISPPNPTDARVKHFMPSTTTTTNNQNGPSAQQQESPAESGGGDQHDGATSTKSPTKGWIPVRGNTENPLQRLDLS</sequence>
<keyword evidence="3" id="KW-1133">Transmembrane helix</keyword>
<evidence type="ECO:0000313" key="5">
    <source>
        <dbReference type="EMBL" id="KIP09132.1"/>
    </source>
</evidence>
<keyword evidence="3" id="KW-0472">Membrane</keyword>
<feature type="domain" description="Cyclin-like" evidence="4">
    <location>
        <begin position="42"/>
        <end position="125"/>
    </location>
</feature>
<protein>
    <recommendedName>
        <fullName evidence="4">Cyclin-like domain-containing protein</fullName>
    </recommendedName>
</protein>
<dbReference type="CDD" id="cd20546">
    <property type="entry name" value="CYCLIN_SpCG1C_ScCTK2-like_rpt2"/>
    <property type="match status" value="1"/>
</dbReference>
<dbReference type="InterPro" id="IPR036915">
    <property type="entry name" value="Cyclin-like_sf"/>
</dbReference>
<comment type="similarity">
    <text evidence="1">Belongs to the cyclin family.</text>
</comment>
<dbReference type="Gene3D" id="1.10.472.10">
    <property type="entry name" value="Cyclin-like"/>
    <property type="match status" value="2"/>
</dbReference>
<dbReference type="STRING" id="745531.A0A0C3SAE3"/>